<sequence>MKVLIIEDEQELSSGIAEYLSGELFVCEIAHDFDSGMGKALRQEYSCIVLDISLGNGNGMDILYRLQQEGKAEGVIIISAKHSLDDKINGLNAGADDYLSKPFHLSELAARISAIIRRKSFGGRNVLDFNELSLNLQDKTIRVNGRDISCTRKEYDLLLYFISNPNSVLSKAAIAEHLWANYTGEPGNHDIIYTHIKNLRKKMLKAGSRDYIESIYGMGYRFKTD</sequence>
<gene>
    <name evidence="10" type="ORF">B0I18_108151</name>
</gene>
<accession>A0A2P8CZN1</accession>
<dbReference type="PANTHER" id="PTHR48111">
    <property type="entry name" value="REGULATOR OF RPOS"/>
    <property type="match status" value="1"/>
</dbReference>
<dbReference type="SUPFAM" id="SSF52172">
    <property type="entry name" value="CheY-like"/>
    <property type="match status" value="1"/>
</dbReference>
<dbReference type="Gene3D" id="3.40.50.2300">
    <property type="match status" value="1"/>
</dbReference>
<evidence type="ECO:0000256" key="4">
    <source>
        <dbReference type="ARBA" id="ARBA00023125"/>
    </source>
</evidence>
<dbReference type="GO" id="GO:0005829">
    <property type="term" value="C:cytosol"/>
    <property type="evidence" value="ECO:0007669"/>
    <property type="project" value="TreeGrafter"/>
</dbReference>
<dbReference type="Gene3D" id="1.10.10.10">
    <property type="entry name" value="Winged helix-like DNA-binding domain superfamily/Winged helix DNA-binding domain"/>
    <property type="match status" value="1"/>
</dbReference>
<dbReference type="RefSeq" id="WP_106524295.1">
    <property type="nucleotide sequence ID" value="NZ_PYGD01000008.1"/>
</dbReference>
<dbReference type="InterPro" id="IPR001867">
    <property type="entry name" value="OmpR/PhoB-type_DNA-bd"/>
</dbReference>
<feature type="domain" description="OmpR/PhoB-type" evidence="9">
    <location>
        <begin position="124"/>
        <end position="224"/>
    </location>
</feature>
<dbReference type="GO" id="GO:0032993">
    <property type="term" value="C:protein-DNA complex"/>
    <property type="evidence" value="ECO:0007669"/>
    <property type="project" value="TreeGrafter"/>
</dbReference>
<comment type="caution">
    <text evidence="10">The sequence shown here is derived from an EMBL/GenBank/DDBJ whole genome shotgun (WGS) entry which is preliminary data.</text>
</comment>
<dbReference type="PANTHER" id="PTHR48111:SF22">
    <property type="entry name" value="REGULATOR OF RPOS"/>
    <property type="match status" value="1"/>
</dbReference>
<evidence type="ECO:0000313" key="11">
    <source>
        <dbReference type="Proteomes" id="UP000240572"/>
    </source>
</evidence>
<dbReference type="GO" id="GO:0000156">
    <property type="term" value="F:phosphorelay response regulator activity"/>
    <property type="evidence" value="ECO:0007669"/>
    <property type="project" value="TreeGrafter"/>
</dbReference>
<evidence type="ECO:0000256" key="2">
    <source>
        <dbReference type="ARBA" id="ARBA00023012"/>
    </source>
</evidence>
<dbReference type="OrthoDB" id="9790442at2"/>
<feature type="DNA-binding region" description="OmpR/PhoB-type" evidence="7">
    <location>
        <begin position="124"/>
        <end position="224"/>
    </location>
</feature>
<feature type="domain" description="Response regulatory" evidence="8">
    <location>
        <begin position="2"/>
        <end position="116"/>
    </location>
</feature>
<dbReference type="Pfam" id="PF00486">
    <property type="entry name" value="Trans_reg_C"/>
    <property type="match status" value="1"/>
</dbReference>
<dbReference type="InterPro" id="IPR011006">
    <property type="entry name" value="CheY-like_superfamily"/>
</dbReference>
<evidence type="ECO:0000313" key="10">
    <source>
        <dbReference type="EMBL" id="PSK90421.1"/>
    </source>
</evidence>
<proteinExistence type="predicted"/>
<dbReference type="InterPro" id="IPR036388">
    <property type="entry name" value="WH-like_DNA-bd_sf"/>
</dbReference>
<protein>
    <submittedName>
        <fullName evidence="10">DNA-binding response OmpR family regulator</fullName>
    </submittedName>
</protein>
<dbReference type="GO" id="GO:0000976">
    <property type="term" value="F:transcription cis-regulatory region binding"/>
    <property type="evidence" value="ECO:0007669"/>
    <property type="project" value="TreeGrafter"/>
</dbReference>
<evidence type="ECO:0000256" key="6">
    <source>
        <dbReference type="PROSITE-ProRule" id="PRU00169"/>
    </source>
</evidence>
<keyword evidence="3" id="KW-0805">Transcription regulation</keyword>
<evidence type="ECO:0000256" key="7">
    <source>
        <dbReference type="PROSITE-ProRule" id="PRU01091"/>
    </source>
</evidence>
<dbReference type="SMART" id="SM00862">
    <property type="entry name" value="Trans_reg_C"/>
    <property type="match status" value="1"/>
</dbReference>
<keyword evidence="1 6" id="KW-0597">Phosphoprotein</keyword>
<keyword evidence="2" id="KW-0902">Two-component regulatory system</keyword>
<organism evidence="10 11">
    <name type="scientific">Taibaiella chishuiensis</name>
    <dbReference type="NCBI Taxonomy" id="1434707"/>
    <lineage>
        <taxon>Bacteria</taxon>
        <taxon>Pseudomonadati</taxon>
        <taxon>Bacteroidota</taxon>
        <taxon>Chitinophagia</taxon>
        <taxon>Chitinophagales</taxon>
        <taxon>Chitinophagaceae</taxon>
        <taxon>Taibaiella</taxon>
    </lineage>
</organism>
<dbReference type="Proteomes" id="UP000240572">
    <property type="component" value="Unassembled WGS sequence"/>
</dbReference>
<name>A0A2P8CZN1_9BACT</name>
<keyword evidence="5" id="KW-0804">Transcription</keyword>
<keyword evidence="11" id="KW-1185">Reference proteome</keyword>
<dbReference type="Gene3D" id="6.10.250.690">
    <property type="match status" value="1"/>
</dbReference>
<dbReference type="InterPro" id="IPR039420">
    <property type="entry name" value="WalR-like"/>
</dbReference>
<keyword evidence="4 7" id="KW-0238">DNA-binding</keyword>
<evidence type="ECO:0000259" key="9">
    <source>
        <dbReference type="PROSITE" id="PS51755"/>
    </source>
</evidence>
<evidence type="ECO:0000256" key="3">
    <source>
        <dbReference type="ARBA" id="ARBA00023015"/>
    </source>
</evidence>
<reference evidence="10 11" key="1">
    <citation type="submission" date="2018-03" db="EMBL/GenBank/DDBJ databases">
        <title>Genomic Encyclopedia of Type Strains, Phase III (KMG-III): the genomes of soil and plant-associated and newly described type strains.</title>
        <authorList>
            <person name="Whitman W."/>
        </authorList>
    </citation>
    <scope>NUCLEOTIDE SEQUENCE [LARGE SCALE GENOMIC DNA]</scope>
    <source>
        <strain evidence="10 11">CGMCC 1.12700</strain>
    </source>
</reference>
<evidence type="ECO:0000259" key="8">
    <source>
        <dbReference type="PROSITE" id="PS50110"/>
    </source>
</evidence>
<dbReference type="SMART" id="SM00448">
    <property type="entry name" value="REC"/>
    <property type="match status" value="1"/>
</dbReference>
<feature type="modified residue" description="4-aspartylphosphate" evidence="6">
    <location>
        <position position="51"/>
    </location>
</feature>
<dbReference type="AlphaFoldDB" id="A0A2P8CZN1"/>
<dbReference type="CDD" id="cd00383">
    <property type="entry name" value="trans_reg_C"/>
    <property type="match status" value="1"/>
</dbReference>
<dbReference type="PROSITE" id="PS51755">
    <property type="entry name" value="OMPR_PHOB"/>
    <property type="match status" value="1"/>
</dbReference>
<evidence type="ECO:0000256" key="1">
    <source>
        <dbReference type="ARBA" id="ARBA00022553"/>
    </source>
</evidence>
<dbReference type="EMBL" id="PYGD01000008">
    <property type="protein sequence ID" value="PSK90421.1"/>
    <property type="molecule type" value="Genomic_DNA"/>
</dbReference>
<dbReference type="Pfam" id="PF00072">
    <property type="entry name" value="Response_reg"/>
    <property type="match status" value="1"/>
</dbReference>
<dbReference type="InterPro" id="IPR001789">
    <property type="entry name" value="Sig_transdc_resp-reg_receiver"/>
</dbReference>
<evidence type="ECO:0000256" key="5">
    <source>
        <dbReference type="ARBA" id="ARBA00023163"/>
    </source>
</evidence>
<dbReference type="GO" id="GO:0006355">
    <property type="term" value="P:regulation of DNA-templated transcription"/>
    <property type="evidence" value="ECO:0007669"/>
    <property type="project" value="InterPro"/>
</dbReference>
<dbReference type="PROSITE" id="PS50110">
    <property type="entry name" value="RESPONSE_REGULATORY"/>
    <property type="match status" value="1"/>
</dbReference>